<protein>
    <submittedName>
        <fullName evidence="3">Arginine N-succinyltransferase</fullName>
    </submittedName>
</protein>
<keyword evidence="2" id="KW-0812">Transmembrane</keyword>
<dbReference type="Proteomes" id="UP000596092">
    <property type="component" value="Chromosome"/>
</dbReference>
<keyword evidence="2" id="KW-1133">Transmembrane helix</keyword>
<keyword evidence="3" id="KW-0808">Transferase</keyword>
<feature type="region of interest" description="Disordered" evidence="1">
    <location>
        <begin position="73"/>
        <end position="105"/>
    </location>
</feature>
<keyword evidence="2" id="KW-0472">Membrane</keyword>
<evidence type="ECO:0000256" key="2">
    <source>
        <dbReference type="SAM" id="Phobius"/>
    </source>
</evidence>
<name>A0A7T6AQF4_9BACT</name>
<sequence length="233" mass="25565">METPPVPTSSPKTKGLSTGKVAAIVGAAMLLTMAATLLIIKSWLFPGPFKPVTLNKSEEQRLEHKLDRLGWTMDREQRLPGGRVKDQPATEDLQPEPYSEEGASRQIQLTEREINSMIAQNTDLASRMVVDFSDNLVSVKLLIPIDQDFPVMGGKTLKVRAGAELAFRNERPIVILRGISVMGVPVPNAWLGGLKNIDLVQEFGTDPGFWKGFADGIAAIEVREGNLHIVLKE</sequence>
<dbReference type="EMBL" id="CP054140">
    <property type="protein sequence ID" value="QQG65435.1"/>
    <property type="molecule type" value="Genomic_DNA"/>
</dbReference>
<reference evidence="3 4" key="1">
    <citation type="submission" date="2020-05" db="EMBL/GenBank/DDBJ databases">
        <title>Complete genome of Desulfobulbus oligotrophicus.</title>
        <authorList>
            <person name="Podar M."/>
        </authorList>
    </citation>
    <scope>NUCLEOTIDE SEQUENCE [LARGE SCALE GENOMIC DNA]</scope>
    <source>
        <strain evidence="3 4">Prop6</strain>
    </source>
</reference>
<gene>
    <name evidence="3" type="ORF">HP555_05920</name>
</gene>
<evidence type="ECO:0000313" key="4">
    <source>
        <dbReference type="Proteomes" id="UP000596092"/>
    </source>
</evidence>
<feature type="compositionally biased region" description="Basic and acidic residues" evidence="1">
    <location>
        <begin position="73"/>
        <end position="88"/>
    </location>
</feature>
<evidence type="ECO:0000313" key="3">
    <source>
        <dbReference type="EMBL" id="QQG65435.1"/>
    </source>
</evidence>
<proteinExistence type="predicted"/>
<dbReference type="KEGG" id="dog:HP555_05920"/>
<feature type="transmembrane region" description="Helical" evidence="2">
    <location>
        <begin position="20"/>
        <end position="40"/>
    </location>
</feature>
<dbReference type="RefSeq" id="WP_199264256.1">
    <property type="nucleotide sequence ID" value="NZ_CP054140.1"/>
</dbReference>
<dbReference type="GO" id="GO:0016740">
    <property type="term" value="F:transferase activity"/>
    <property type="evidence" value="ECO:0007669"/>
    <property type="project" value="UniProtKB-KW"/>
</dbReference>
<accession>A0A7T6AQF4</accession>
<organism evidence="3 4">
    <name type="scientific">Desulfobulbus oligotrophicus</name>
    <dbReference type="NCBI Taxonomy" id="1909699"/>
    <lineage>
        <taxon>Bacteria</taxon>
        <taxon>Pseudomonadati</taxon>
        <taxon>Thermodesulfobacteriota</taxon>
        <taxon>Desulfobulbia</taxon>
        <taxon>Desulfobulbales</taxon>
        <taxon>Desulfobulbaceae</taxon>
        <taxon>Desulfobulbus</taxon>
    </lineage>
</organism>
<keyword evidence="4" id="KW-1185">Reference proteome</keyword>
<evidence type="ECO:0000256" key="1">
    <source>
        <dbReference type="SAM" id="MobiDB-lite"/>
    </source>
</evidence>
<dbReference type="AlphaFoldDB" id="A0A7T6AQF4"/>